<dbReference type="InterPro" id="IPR033116">
    <property type="entry name" value="TRYPSIN_SER"/>
</dbReference>
<evidence type="ECO:0000256" key="4">
    <source>
        <dbReference type="ARBA" id="ARBA00022825"/>
    </source>
</evidence>
<proteinExistence type="predicted"/>
<keyword evidence="1 6" id="KW-0645">Protease</keyword>
<dbReference type="InterPro" id="IPR043504">
    <property type="entry name" value="Peptidase_S1_PA_chymotrypsin"/>
</dbReference>
<organism evidence="10 11">
    <name type="scientific">Coilia grayii</name>
    <name type="common">Gray's grenadier anchovy</name>
    <dbReference type="NCBI Taxonomy" id="363190"/>
    <lineage>
        <taxon>Eukaryota</taxon>
        <taxon>Metazoa</taxon>
        <taxon>Chordata</taxon>
        <taxon>Craniata</taxon>
        <taxon>Vertebrata</taxon>
        <taxon>Euteleostomi</taxon>
        <taxon>Actinopterygii</taxon>
        <taxon>Neopterygii</taxon>
        <taxon>Teleostei</taxon>
        <taxon>Clupei</taxon>
        <taxon>Clupeiformes</taxon>
        <taxon>Clupeoidei</taxon>
        <taxon>Engraulidae</taxon>
        <taxon>Coilinae</taxon>
        <taxon>Coilia</taxon>
    </lineage>
</organism>
<evidence type="ECO:0000313" key="10">
    <source>
        <dbReference type="EMBL" id="KAL2101902.1"/>
    </source>
</evidence>
<evidence type="ECO:0000256" key="2">
    <source>
        <dbReference type="ARBA" id="ARBA00022729"/>
    </source>
</evidence>
<evidence type="ECO:0000256" key="5">
    <source>
        <dbReference type="ARBA" id="ARBA00023157"/>
    </source>
</evidence>
<dbReference type="InterPro" id="IPR009003">
    <property type="entry name" value="Peptidase_S1_PA"/>
</dbReference>
<feature type="region of interest" description="Disordered" evidence="7">
    <location>
        <begin position="1288"/>
        <end position="1328"/>
    </location>
</feature>
<feature type="domain" description="NIDO" evidence="9">
    <location>
        <begin position="941"/>
        <end position="1073"/>
    </location>
</feature>
<dbReference type="PANTHER" id="PTHR24252:SF7">
    <property type="entry name" value="HYALIN"/>
    <property type="match status" value="1"/>
</dbReference>
<dbReference type="InterPro" id="IPR018114">
    <property type="entry name" value="TRYPSIN_HIS"/>
</dbReference>
<feature type="compositionally biased region" description="Low complexity" evidence="7">
    <location>
        <begin position="820"/>
        <end position="849"/>
    </location>
</feature>
<sequence length="1767" mass="189739">MTYLEIILLCLPKEDSFQVVLVSDGNLSFVLMNYGNVGQTNARAGYDTAGSSNYFWIPVELLHSSNVYTPGRWAFRVDGGREVDVRSIATDQVCGFSSKPPSTLSSRIVGGQDAQAGSWPWQVSIHRSGRHACGGSLINHVWVISAAHCFQRTMMSFSLHSVCTASLSVYLGRLSQEGSNPNEVRRSVMAVARHPYDDLALLKLGAPVRYTAFIKPVCLAASGSLFPTGTKSWVTGWGYVKEKVPLPSPQTLQEVEVLVVGNKQCSCSYGDGSITDNMICAGVPTGGKDSCQGDSGGPLLQAQTLQNTFSHTSCHMPYDLSLQTSALYPLDGGTVSPPQENGTSSLIFLEGTFKYFGITYSQIYLNNNGYLTFDGSSPVGSPSSYPAHSNTDIIAPLWSSFDNSIQGTISYQQVTNGSLLELTTQDIQDYFPGLRFSASWVFIANWDKVAYSAQPDSEASFQVVLASDGDLSFALMNYGDIASVDAQAGYDTAGSSKYFEIPVNNTSSLRHTSNVNHQGRWAFRTDEGRVSTAEMCGHSSNPNNSLSIDPGLANRIVGGEDAQPGSWPWQVSIHHSGHHVCGGSLINNEWVISAAHCFLSPCVAHLTVYLGRHHQEGSNPKEVLRKVAAVVRHPDYDFITSNNDVALIRLNYPVRFTSFIKPVCLAASTSVFITGTESWVTGWGHVQEGVPLPSPQTLQEVEVLVVGNKQCSCSYGDGSITDNMICACVPLGGKDSCQGDSGGPLVSKQDSVWVLSGIVSFGEGCARPAYPGVYTRVSQYQNWITSYTTDDLPGFVQFESEGPDTDANYICPSPTPPGPSTSATTTTTTTTTTATATATATATNSPSSTLFPVSSSATTSITTSAPPNASALYPLDGGTVSPPQENGTSSLIFLEGTFKYFGLTYSQIYLNNNGYLTFDESSPLWPPSSFPAHSNTDIIAPLWSSFDNSIQGTISYQQVTNGSLLELTTQDIQDYFPGLSFSASWVFIANWDKVAYSAQPDSVASFQVVLVSDGDLSFVLMNYGDIASVDAQVGYDTAGSSKYFVIPVNDTSDLSRTSNVNHQGRWAFRTDEGNVCSPQVCGLSLNPNNSLSIDPGLGNRIVGGEDAQPGSWPWQVSIHHSGRHVCGGSLINNEWVISAAHCVLSPCTAHLTLYLGRHRQQGSNPKEVLRKVAAVVRHPDYDFITSNNDVALIRLNYPVRFTSFIKPVCLAASTSVFVTGTESWVTGWGHVQEGVPLPSPQALQEVEVLVVGNKQCSCSYGFLTDNMICAGVPSGGKDSCQVGHYTGAETPSPSSVMMSSTSSSVDTSGTSTNPNLTPTTSHSAPHTSYPVSTTYGVTSSITSFTTNQPFTKVTPEVSDSVSTTLYHPTSITTKSASTTSISTTLFPSTAATAKTTTHTSPFIPPSPETGEPNPSQPPILTTLVTGTSTKPLLTTTKMDDTSTKPQLSTTKTANTSTKPPLSTTKMANTSTKPPLSTTKMADTSANPPLTTTKMADTSTSPPETCGVVPQQQEGGPVFQRSWPWMVYLLGKRNMMRHRCGGVLLTNEYVLSSAECFQRFMQPANLHDWQALLDLDRQGDGSVSFLTGRRITNITFSNHTHVPNVAILRLNRPVQLGVRVQPVCVDLEDKLDLSLASSCWVTGWEKSRVDGNLTLMERKINLKVCGNTTPPQHICTKPLSLPKAANGCPVVCQFGQYWFQVAILQPLNSSIPTLSTFPQVSLYRDLLLDTLGPPPTPPITEGSAAGTLSLSLCVLVLSLIISDCVMMP</sequence>
<dbReference type="PROSITE" id="PS51220">
    <property type="entry name" value="NIDO"/>
    <property type="match status" value="2"/>
</dbReference>
<feature type="compositionally biased region" description="Polar residues" evidence="7">
    <location>
        <begin position="1443"/>
        <end position="1502"/>
    </location>
</feature>
<feature type="region of interest" description="Disordered" evidence="7">
    <location>
        <begin position="806"/>
        <end position="849"/>
    </location>
</feature>
<keyword evidence="5" id="KW-1015">Disulfide bond</keyword>
<feature type="domain" description="Peptidase S1" evidence="8">
    <location>
        <begin position="108"/>
        <end position="373"/>
    </location>
</feature>
<keyword evidence="11" id="KW-1185">Reference proteome</keyword>
<feature type="domain" description="Peptidase S1" evidence="8">
    <location>
        <begin position="556"/>
        <end position="789"/>
    </location>
</feature>
<dbReference type="Gene3D" id="2.40.10.10">
    <property type="entry name" value="Trypsin-like serine proteases"/>
    <property type="match status" value="4"/>
</dbReference>
<dbReference type="GO" id="GO:0008236">
    <property type="term" value="F:serine-type peptidase activity"/>
    <property type="evidence" value="ECO:0007669"/>
    <property type="project" value="UniProtKB-KW"/>
</dbReference>
<reference evidence="10 11" key="1">
    <citation type="submission" date="2024-09" db="EMBL/GenBank/DDBJ databases">
        <title>A chromosome-level genome assembly of Gray's grenadier anchovy, Coilia grayii.</title>
        <authorList>
            <person name="Fu Z."/>
        </authorList>
    </citation>
    <scope>NUCLEOTIDE SEQUENCE [LARGE SCALE GENOMIC DNA]</scope>
    <source>
        <strain evidence="10">G4</strain>
        <tissue evidence="10">Muscle</tissue>
    </source>
</reference>
<accession>A0ABD1KRV7</accession>
<name>A0ABD1KRV7_9TELE</name>
<gene>
    <name evidence="10" type="ORF">ACEWY4_003663</name>
</gene>
<feature type="compositionally biased region" description="Low complexity" evidence="7">
    <location>
        <begin position="1290"/>
        <end position="1328"/>
    </location>
</feature>
<dbReference type="PROSITE" id="PS00135">
    <property type="entry name" value="TRYPSIN_SER"/>
    <property type="match status" value="1"/>
</dbReference>
<feature type="domain" description="Peptidase S1" evidence="8">
    <location>
        <begin position="1512"/>
        <end position="1731"/>
    </location>
</feature>
<evidence type="ECO:0000259" key="8">
    <source>
        <dbReference type="PROSITE" id="PS50240"/>
    </source>
</evidence>
<dbReference type="EMBL" id="JBHFQA010000003">
    <property type="protein sequence ID" value="KAL2101902.1"/>
    <property type="molecule type" value="Genomic_DNA"/>
</dbReference>
<dbReference type="Proteomes" id="UP001591681">
    <property type="component" value="Unassembled WGS sequence"/>
</dbReference>
<evidence type="ECO:0000313" key="11">
    <source>
        <dbReference type="Proteomes" id="UP001591681"/>
    </source>
</evidence>
<keyword evidence="3 6" id="KW-0378">Hydrolase</keyword>
<evidence type="ECO:0000256" key="1">
    <source>
        <dbReference type="ARBA" id="ARBA00022670"/>
    </source>
</evidence>
<dbReference type="SMART" id="SM00539">
    <property type="entry name" value="NIDO"/>
    <property type="match status" value="2"/>
</dbReference>
<comment type="caution">
    <text evidence="10">The sequence shown here is derived from an EMBL/GenBank/DDBJ whole genome shotgun (WGS) entry which is preliminary data.</text>
</comment>
<feature type="domain" description="NIDO" evidence="9">
    <location>
        <begin position="396"/>
        <end position="528"/>
    </location>
</feature>
<dbReference type="PANTHER" id="PTHR24252">
    <property type="entry name" value="ACROSIN-RELATED"/>
    <property type="match status" value="1"/>
</dbReference>
<keyword evidence="4 6" id="KW-0720">Serine protease</keyword>
<feature type="compositionally biased region" description="Low complexity" evidence="7">
    <location>
        <begin position="1425"/>
        <end position="1436"/>
    </location>
</feature>
<dbReference type="PRINTS" id="PR00722">
    <property type="entry name" value="CHYMOTRYPSIN"/>
</dbReference>
<feature type="domain" description="Peptidase S1" evidence="8">
    <location>
        <begin position="1101"/>
        <end position="1366"/>
    </location>
</feature>
<dbReference type="SUPFAM" id="SSF50494">
    <property type="entry name" value="Trypsin-like serine proteases"/>
    <property type="match status" value="4"/>
</dbReference>
<dbReference type="Pfam" id="PF00089">
    <property type="entry name" value="Trypsin"/>
    <property type="match status" value="4"/>
</dbReference>
<dbReference type="SMART" id="SM00020">
    <property type="entry name" value="Tryp_SPc"/>
    <property type="match status" value="3"/>
</dbReference>
<dbReference type="InterPro" id="IPR001254">
    <property type="entry name" value="Trypsin_dom"/>
</dbReference>
<dbReference type="FunFam" id="2.40.10.10:FF:000024">
    <property type="entry name" value="Serine protease 53"/>
    <property type="match status" value="3"/>
</dbReference>
<evidence type="ECO:0000256" key="6">
    <source>
        <dbReference type="RuleBase" id="RU363034"/>
    </source>
</evidence>
<dbReference type="PROSITE" id="PS50240">
    <property type="entry name" value="TRYPSIN_DOM"/>
    <property type="match status" value="4"/>
</dbReference>
<protein>
    <submittedName>
        <fullName evidence="10">Uncharacterized protein</fullName>
    </submittedName>
</protein>
<dbReference type="InterPro" id="IPR003886">
    <property type="entry name" value="NIDO_dom"/>
</dbReference>
<dbReference type="PROSITE" id="PS00134">
    <property type="entry name" value="TRYPSIN_HIS"/>
    <property type="match status" value="2"/>
</dbReference>
<dbReference type="Pfam" id="PF06119">
    <property type="entry name" value="NIDO"/>
    <property type="match status" value="3"/>
</dbReference>
<dbReference type="GO" id="GO:0006508">
    <property type="term" value="P:proteolysis"/>
    <property type="evidence" value="ECO:0007669"/>
    <property type="project" value="UniProtKB-KW"/>
</dbReference>
<evidence type="ECO:0000256" key="7">
    <source>
        <dbReference type="SAM" id="MobiDB-lite"/>
    </source>
</evidence>
<keyword evidence="2" id="KW-0732">Signal</keyword>
<evidence type="ECO:0000256" key="3">
    <source>
        <dbReference type="ARBA" id="ARBA00022801"/>
    </source>
</evidence>
<dbReference type="InterPro" id="IPR001314">
    <property type="entry name" value="Peptidase_S1A"/>
</dbReference>
<dbReference type="CDD" id="cd00190">
    <property type="entry name" value="Tryp_SPc"/>
    <property type="match status" value="3"/>
</dbReference>
<feature type="region of interest" description="Disordered" evidence="7">
    <location>
        <begin position="1392"/>
        <end position="1503"/>
    </location>
</feature>
<evidence type="ECO:0000259" key="9">
    <source>
        <dbReference type="PROSITE" id="PS51220"/>
    </source>
</evidence>